<dbReference type="InterPro" id="IPR029044">
    <property type="entry name" value="Nucleotide-diphossugar_trans"/>
</dbReference>
<keyword evidence="3" id="KW-1185">Reference proteome</keyword>
<evidence type="ECO:0000313" key="3">
    <source>
        <dbReference type="Proteomes" id="UP000035100"/>
    </source>
</evidence>
<evidence type="ECO:0000259" key="1">
    <source>
        <dbReference type="Pfam" id="PF00535"/>
    </source>
</evidence>
<dbReference type="Pfam" id="PF00535">
    <property type="entry name" value="Glycos_transf_2"/>
    <property type="match status" value="1"/>
</dbReference>
<dbReference type="Gene3D" id="3.90.550.10">
    <property type="entry name" value="Spore Coat Polysaccharide Biosynthesis Protein SpsA, Chain A"/>
    <property type="match status" value="1"/>
</dbReference>
<proteinExistence type="predicted"/>
<dbReference type="EMBL" id="AONG01000001">
    <property type="protein sequence ID" value="KIQ71416.1"/>
    <property type="molecule type" value="Genomic_DNA"/>
</dbReference>
<feature type="domain" description="Glycosyltransferase 2-like" evidence="1">
    <location>
        <begin position="419"/>
        <end position="527"/>
    </location>
</feature>
<dbReference type="SUPFAM" id="SSF53448">
    <property type="entry name" value="Nucleotide-diphospho-sugar transferases"/>
    <property type="match status" value="1"/>
</dbReference>
<dbReference type="OrthoDB" id="5291101at2"/>
<dbReference type="PANTHER" id="PTHR43685:SF2">
    <property type="entry name" value="GLYCOSYLTRANSFERASE 2-LIKE DOMAIN-CONTAINING PROTEIN"/>
    <property type="match status" value="1"/>
</dbReference>
<name>A0A0D0PJ27_9RHOB</name>
<comment type="caution">
    <text evidence="2">The sequence shown here is derived from an EMBL/GenBank/DDBJ whole genome shotgun (WGS) entry which is preliminary data.</text>
</comment>
<dbReference type="CDD" id="cd00761">
    <property type="entry name" value="Glyco_tranf_GTA_type"/>
    <property type="match status" value="1"/>
</dbReference>
<gene>
    <name evidence="2" type="ORF">Wenmar_04062</name>
</gene>
<organism evidence="2 3">
    <name type="scientific">Wenxinia marina DSM 24838</name>
    <dbReference type="NCBI Taxonomy" id="1123501"/>
    <lineage>
        <taxon>Bacteria</taxon>
        <taxon>Pseudomonadati</taxon>
        <taxon>Pseudomonadota</taxon>
        <taxon>Alphaproteobacteria</taxon>
        <taxon>Rhodobacterales</taxon>
        <taxon>Roseobacteraceae</taxon>
        <taxon>Wenxinia</taxon>
    </lineage>
</organism>
<dbReference type="RefSeq" id="WP_018302588.1">
    <property type="nucleotide sequence ID" value="NZ_CM003137.1"/>
</dbReference>
<reference evidence="2 3" key="1">
    <citation type="submission" date="2013-01" db="EMBL/GenBank/DDBJ databases">
        <authorList>
            <person name="Fiebig A."/>
            <person name="Goeker M."/>
            <person name="Klenk H.-P.P."/>
        </authorList>
    </citation>
    <scope>NUCLEOTIDE SEQUENCE [LARGE SCALE GENOMIC DNA]</scope>
    <source>
        <strain evidence="2 3">DSM 24838</strain>
        <plasmid evidence="2 3">pWENMAR1</plasmid>
    </source>
</reference>
<dbReference type="InterPro" id="IPR001173">
    <property type="entry name" value="Glyco_trans_2-like"/>
</dbReference>
<evidence type="ECO:0000313" key="2">
    <source>
        <dbReference type="EMBL" id="KIQ71416.1"/>
    </source>
</evidence>
<keyword evidence="2" id="KW-0614">Plasmid</keyword>
<accession>A0A0D0PJ27</accession>
<sequence>MTAALPEGPVLPPHLAGAMAAAADFAGFLRRTGFDPGPDGPVRRGVRLLDEARTLAGLAAARARLDADPAGPLLPEPAPGLAGLARALVRLVHSSPAFDAHAGAQPDGIRVPRLRALVPPLPPRAEAERQIAAALEAALAAAARGAGPDIDAVLGLYLAPETFAETRMRGDHVADLLFAAQPARALDLIARGGAGPEADGPAADESAPAPWTAPLLRAGCRHFARSRAYGLARDLGERHLALFGPGPELFGALWHAASRSAPREEARPVLDLWEAEDPLDPRQIIARAVFEMEEDPAEGLEILADGGAEDGISTPQGHALFVEAALAQGRTRRAERALRRALAAAERDGAAPPDACLVALHNLGLARGRPNRALAQVLARQGTILDPACAFGLDTLRERLPTPRLATFPSGADTPPVGIVMPAFRAARWIGRAIAGVLGQSHPGLTLHVVDDGSDDGTADIARRVRDPRIRVHALDGNRGAYGARNHGIRAALEEGVAFVGFCDADDLWLRDHLACHLAAMAERPDALWSVSRWLRVDPGGRVECGPTGVYADICPHSQLFRAEAFDMAGLYDPVRFGADREFETRLAYHAGPGARIVLDRILTLGRRHDASLTMSGPGAIDPQGRSAVRLAYWEAWNAWHLDALRRGAPPRLDPAEGAPRPFAVPEALVAAPAAGPGGA</sequence>
<protein>
    <recommendedName>
        <fullName evidence="1">Glycosyltransferase 2-like domain-containing protein</fullName>
    </recommendedName>
</protein>
<geneLocation type="plasmid" evidence="2 3">
    <name>pWENMAR1</name>
</geneLocation>
<dbReference type="AlphaFoldDB" id="A0A0D0PJ27"/>
<dbReference type="eggNOG" id="COG1215">
    <property type="taxonomic scope" value="Bacteria"/>
</dbReference>
<dbReference type="PATRIC" id="fig|1123501.6.peg.43"/>
<dbReference type="PANTHER" id="PTHR43685">
    <property type="entry name" value="GLYCOSYLTRANSFERASE"/>
    <property type="match status" value="1"/>
</dbReference>
<dbReference type="InterPro" id="IPR050834">
    <property type="entry name" value="Glycosyltransf_2"/>
</dbReference>
<dbReference type="Proteomes" id="UP000035100">
    <property type="component" value="Plasmid pWENMAR1"/>
</dbReference>